<comment type="catalytic activity">
    <reaction evidence="9">
        <text>feruloyl-polysaccharide + H2O = ferulate + polysaccharide.</text>
        <dbReference type="EC" id="3.1.1.73"/>
    </reaction>
</comment>
<keyword evidence="8" id="KW-1015">Disulfide bond</keyword>
<evidence type="ECO:0000256" key="8">
    <source>
        <dbReference type="ARBA" id="ARBA00023157"/>
    </source>
</evidence>
<comment type="similarity">
    <text evidence="1 10">Belongs to the tannase family.</text>
</comment>
<keyword evidence="2" id="KW-0719">Serine esterase</keyword>
<evidence type="ECO:0000256" key="9">
    <source>
        <dbReference type="ARBA" id="ARBA00034075"/>
    </source>
</evidence>
<evidence type="ECO:0000313" key="11">
    <source>
        <dbReference type="EMBL" id="CZR63982.1"/>
    </source>
</evidence>
<keyword evidence="3" id="KW-0624">Polysaccharide degradation</keyword>
<dbReference type="PANTHER" id="PTHR33938">
    <property type="entry name" value="FERULOYL ESTERASE B-RELATED"/>
    <property type="match status" value="1"/>
</dbReference>
<reference evidence="11 12" key="1">
    <citation type="submission" date="2016-03" db="EMBL/GenBank/DDBJ databases">
        <authorList>
            <person name="Ploux O."/>
        </authorList>
    </citation>
    <scope>NUCLEOTIDE SEQUENCE [LARGE SCALE GENOMIC DNA]</scope>
    <source>
        <strain evidence="11 12">UAMH 11012</strain>
    </source>
</reference>
<feature type="signal peptide" evidence="10">
    <location>
        <begin position="1"/>
        <end position="23"/>
    </location>
</feature>
<dbReference type="OrthoDB" id="3039123at2759"/>
<accession>A0A1L7XG28</accession>
<keyword evidence="3" id="KW-0858">Xylan degradation</keyword>
<evidence type="ECO:0000256" key="1">
    <source>
        <dbReference type="ARBA" id="ARBA00006249"/>
    </source>
</evidence>
<dbReference type="EMBL" id="FJOG01000025">
    <property type="protein sequence ID" value="CZR63982.1"/>
    <property type="molecule type" value="Genomic_DNA"/>
</dbReference>
<sequence length="528" mass="58840">MALLKLCIALLTFLALPISCIQGQTVISSSHYHEHKCQHFGSTLNIPDVTVNFAHYIPAGTTIELEQDYGLLWCGWKTQKIEKDMCRVAMYVATSHRSGITLEAWLPNEDEWTGRFLSTGNGGNSGCIRYPDLSYAAGLGFATVGANNGHNGTGGSGFLNNEDVVQDFAYRSVHTGVVVGKQITEKYYGKAHKKSYYLGCSTGGRQGFKMVQSFPHDFDGVIAGCPALNFPSLQSWSGHFYPIFGNPGDDMFVPKGSYWEMIHHEIMKQCDGLDGVVDGIIEETRLCQFRPEALQCPPGKVSTDDALCLTNVQVGAVRQVYTDFYGVDGRLIYPRMQPGSEILAHQLYHYDTQWEPSTFTFRDAQAAIDQNPFGIETWDGDLSSFQKAGGKLIHYSGLMDATITSDKDFWYYDHVSRTMGLPSSSLDEFYRLFRISGLGHCVGGDGAHNIGQRGSDVGPMDPEHNIVLALIDWVENGRAPETITGVKYIDDTNHGVGIDYQRRHCRYPYRNFCHDPKNYKDPDSWKCI</sequence>
<keyword evidence="6 10" id="KW-0378">Hydrolase</keyword>
<dbReference type="EC" id="3.1.1.-" evidence="10"/>
<evidence type="ECO:0000256" key="4">
    <source>
        <dbReference type="ARBA" id="ARBA00022723"/>
    </source>
</evidence>
<keyword evidence="7" id="KW-0106">Calcium</keyword>
<organism evidence="11 12">
    <name type="scientific">Phialocephala subalpina</name>
    <dbReference type="NCBI Taxonomy" id="576137"/>
    <lineage>
        <taxon>Eukaryota</taxon>
        <taxon>Fungi</taxon>
        <taxon>Dikarya</taxon>
        <taxon>Ascomycota</taxon>
        <taxon>Pezizomycotina</taxon>
        <taxon>Leotiomycetes</taxon>
        <taxon>Helotiales</taxon>
        <taxon>Mollisiaceae</taxon>
        <taxon>Phialocephala</taxon>
        <taxon>Phialocephala fortinii species complex</taxon>
    </lineage>
</organism>
<dbReference type="AlphaFoldDB" id="A0A1L7XG28"/>
<keyword evidence="12" id="KW-1185">Reference proteome</keyword>
<keyword evidence="4" id="KW-0479">Metal-binding</keyword>
<dbReference type="GO" id="GO:0030600">
    <property type="term" value="F:feruloyl esterase activity"/>
    <property type="evidence" value="ECO:0007669"/>
    <property type="project" value="UniProtKB-EC"/>
</dbReference>
<protein>
    <recommendedName>
        <fullName evidence="10">Carboxylic ester hydrolase</fullName>
        <ecNumber evidence="10">3.1.1.-</ecNumber>
    </recommendedName>
</protein>
<dbReference type="InterPro" id="IPR029058">
    <property type="entry name" value="AB_hydrolase_fold"/>
</dbReference>
<name>A0A1L7XG28_9HELO</name>
<dbReference type="Pfam" id="PF07519">
    <property type="entry name" value="Tannase"/>
    <property type="match status" value="2"/>
</dbReference>
<dbReference type="SUPFAM" id="SSF53474">
    <property type="entry name" value="alpha/beta-Hydrolases"/>
    <property type="match status" value="1"/>
</dbReference>
<evidence type="ECO:0000313" key="12">
    <source>
        <dbReference type="Proteomes" id="UP000184330"/>
    </source>
</evidence>
<feature type="chain" id="PRO_5011824151" description="Carboxylic ester hydrolase" evidence="10">
    <location>
        <begin position="24"/>
        <end position="528"/>
    </location>
</feature>
<dbReference type="PANTHER" id="PTHR33938:SF15">
    <property type="entry name" value="FERULOYL ESTERASE B-RELATED"/>
    <property type="match status" value="1"/>
</dbReference>
<evidence type="ECO:0000256" key="5">
    <source>
        <dbReference type="ARBA" id="ARBA00022729"/>
    </source>
</evidence>
<evidence type="ECO:0000256" key="2">
    <source>
        <dbReference type="ARBA" id="ARBA00022487"/>
    </source>
</evidence>
<gene>
    <name evidence="11" type="ORF">PAC_13879</name>
</gene>
<dbReference type="GO" id="GO:0046872">
    <property type="term" value="F:metal ion binding"/>
    <property type="evidence" value="ECO:0007669"/>
    <property type="project" value="UniProtKB-KW"/>
</dbReference>
<keyword evidence="5 10" id="KW-0732">Signal</keyword>
<dbReference type="InterPro" id="IPR011118">
    <property type="entry name" value="Tannase/feruloyl_esterase"/>
</dbReference>
<keyword evidence="3" id="KW-0119">Carbohydrate metabolism</keyword>
<dbReference type="GO" id="GO:0045493">
    <property type="term" value="P:xylan catabolic process"/>
    <property type="evidence" value="ECO:0007669"/>
    <property type="project" value="UniProtKB-KW"/>
</dbReference>
<evidence type="ECO:0000256" key="6">
    <source>
        <dbReference type="ARBA" id="ARBA00022801"/>
    </source>
</evidence>
<evidence type="ECO:0000256" key="3">
    <source>
        <dbReference type="ARBA" id="ARBA00022651"/>
    </source>
</evidence>
<dbReference type="Proteomes" id="UP000184330">
    <property type="component" value="Unassembled WGS sequence"/>
</dbReference>
<evidence type="ECO:0000256" key="7">
    <source>
        <dbReference type="ARBA" id="ARBA00022837"/>
    </source>
</evidence>
<evidence type="ECO:0000256" key="10">
    <source>
        <dbReference type="RuleBase" id="RU361238"/>
    </source>
</evidence>
<proteinExistence type="inferred from homology"/>